<feature type="compositionally biased region" description="Acidic residues" evidence="1">
    <location>
        <begin position="78"/>
        <end position="87"/>
    </location>
</feature>
<gene>
    <name evidence="3" type="ORF">GUJ93_ZPchr0002g23268</name>
</gene>
<dbReference type="OrthoDB" id="678565at2759"/>
<protein>
    <submittedName>
        <fullName evidence="3">Uncharacterized protein</fullName>
    </submittedName>
</protein>
<evidence type="ECO:0000256" key="1">
    <source>
        <dbReference type="SAM" id="MobiDB-lite"/>
    </source>
</evidence>
<keyword evidence="4" id="KW-1185">Reference proteome</keyword>
<evidence type="ECO:0000313" key="4">
    <source>
        <dbReference type="Proteomes" id="UP000729402"/>
    </source>
</evidence>
<feature type="signal peptide" evidence="2">
    <location>
        <begin position="1"/>
        <end position="19"/>
    </location>
</feature>
<proteinExistence type="predicted"/>
<evidence type="ECO:0000256" key="2">
    <source>
        <dbReference type="SAM" id="SignalP"/>
    </source>
</evidence>
<reference evidence="3" key="2">
    <citation type="submission" date="2021-02" db="EMBL/GenBank/DDBJ databases">
        <authorList>
            <person name="Kimball J.A."/>
            <person name="Haas M.W."/>
            <person name="Macchietto M."/>
            <person name="Kono T."/>
            <person name="Duquette J."/>
            <person name="Shao M."/>
        </authorList>
    </citation>
    <scope>NUCLEOTIDE SEQUENCE</scope>
    <source>
        <tissue evidence="3">Fresh leaf tissue</tissue>
    </source>
</reference>
<feature type="chain" id="PRO_5035258470" evidence="2">
    <location>
        <begin position="20"/>
        <end position="98"/>
    </location>
</feature>
<evidence type="ECO:0000313" key="3">
    <source>
        <dbReference type="EMBL" id="KAG8058322.1"/>
    </source>
</evidence>
<dbReference type="Proteomes" id="UP000729402">
    <property type="component" value="Unassembled WGS sequence"/>
</dbReference>
<sequence length="98" mass="10408">MASTRVWLLAAVLVACALAVRSAAQEGAPAPSAFGFFGCNPLTDKTCRPAELRAQESQEEDEEDFGFRLPTIPGTGGGDDDDDDELPSFDTHLTILGH</sequence>
<accession>A0A8J5V452</accession>
<reference evidence="3" key="1">
    <citation type="journal article" date="2021" name="bioRxiv">
        <title>Whole Genome Assembly and Annotation of Northern Wild Rice, Zizania palustris L., Supports a Whole Genome Duplication in the Zizania Genus.</title>
        <authorList>
            <person name="Haas M."/>
            <person name="Kono T."/>
            <person name="Macchietto M."/>
            <person name="Millas R."/>
            <person name="McGilp L."/>
            <person name="Shao M."/>
            <person name="Duquette J."/>
            <person name="Hirsch C.N."/>
            <person name="Kimball J."/>
        </authorList>
    </citation>
    <scope>NUCLEOTIDE SEQUENCE</scope>
    <source>
        <tissue evidence="3">Fresh leaf tissue</tissue>
    </source>
</reference>
<name>A0A8J5V452_ZIZPA</name>
<comment type="caution">
    <text evidence="3">The sequence shown here is derived from an EMBL/GenBank/DDBJ whole genome shotgun (WGS) entry which is preliminary data.</text>
</comment>
<dbReference type="PROSITE" id="PS51257">
    <property type="entry name" value="PROKAR_LIPOPROTEIN"/>
    <property type="match status" value="1"/>
</dbReference>
<organism evidence="3 4">
    <name type="scientific">Zizania palustris</name>
    <name type="common">Northern wild rice</name>
    <dbReference type="NCBI Taxonomy" id="103762"/>
    <lineage>
        <taxon>Eukaryota</taxon>
        <taxon>Viridiplantae</taxon>
        <taxon>Streptophyta</taxon>
        <taxon>Embryophyta</taxon>
        <taxon>Tracheophyta</taxon>
        <taxon>Spermatophyta</taxon>
        <taxon>Magnoliopsida</taxon>
        <taxon>Liliopsida</taxon>
        <taxon>Poales</taxon>
        <taxon>Poaceae</taxon>
        <taxon>BOP clade</taxon>
        <taxon>Oryzoideae</taxon>
        <taxon>Oryzeae</taxon>
        <taxon>Zizaniinae</taxon>
        <taxon>Zizania</taxon>
    </lineage>
</organism>
<keyword evidence="2" id="KW-0732">Signal</keyword>
<dbReference type="AlphaFoldDB" id="A0A8J5V452"/>
<feature type="region of interest" description="Disordered" evidence="1">
    <location>
        <begin position="53"/>
        <end position="98"/>
    </location>
</feature>
<dbReference type="EMBL" id="JAAALK010000287">
    <property type="protein sequence ID" value="KAG8058322.1"/>
    <property type="molecule type" value="Genomic_DNA"/>
</dbReference>